<evidence type="ECO:0000313" key="3">
    <source>
        <dbReference type="Proteomes" id="UP000199759"/>
    </source>
</evidence>
<reference evidence="2 3" key="1">
    <citation type="submission" date="2016-10" db="EMBL/GenBank/DDBJ databases">
        <authorList>
            <person name="de Groot N.N."/>
        </authorList>
    </citation>
    <scope>NUCLEOTIDE SEQUENCE [LARGE SCALE GENOMIC DNA]</scope>
    <source>
        <strain evidence="2 3">DSM 16077</strain>
    </source>
</reference>
<organism evidence="2 3">
    <name type="scientific">Maricaulis salignorans</name>
    <dbReference type="NCBI Taxonomy" id="144026"/>
    <lineage>
        <taxon>Bacteria</taxon>
        <taxon>Pseudomonadati</taxon>
        <taxon>Pseudomonadota</taxon>
        <taxon>Alphaproteobacteria</taxon>
        <taxon>Maricaulales</taxon>
        <taxon>Maricaulaceae</taxon>
        <taxon>Maricaulis</taxon>
    </lineage>
</organism>
<sequence>MVNPTTPVLVHSHGHAVIVVNALQAAGIPAVIADNHMQDLYPGMDHGFLRPRILVPPACEAEARAIIAQAQVTDEAPLYPCPHCGGETQVRTRPVMAAVLLTLTGQFSKLRNQPRFCRDCDSYDDVADPEPFTAEELGYPPIR</sequence>
<dbReference type="InterPro" id="IPR011322">
    <property type="entry name" value="N-reg_PII-like_a/b"/>
</dbReference>
<proteinExistence type="predicted"/>
<evidence type="ECO:0000313" key="2">
    <source>
        <dbReference type="EMBL" id="SDM59462.1"/>
    </source>
</evidence>
<dbReference type="Pfam" id="PF09413">
    <property type="entry name" value="DUF2007"/>
    <property type="match status" value="1"/>
</dbReference>
<dbReference type="STRING" id="144026.SAMN04488568_11531"/>
<dbReference type="Proteomes" id="UP000199759">
    <property type="component" value="Unassembled WGS sequence"/>
</dbReference>
<feature type="domain" description="DUF2007" evidence="1">
    <location>
        <begin position="16"/>
        <end position="71"/>
    </location>
</feature>
<dbReference type="Gene3D" id="3.30.70.790">
    <property type="entry name" value="UreE, C-terminal domain"/>
    <property type="match status" value="1"/>
</dbReference>
<name>A0A1G9UHQ6_9PROT</name>
<evidence type="ECO:0000259" key="1">
    <source>
        <dbReference type="Pfam" id="PF09413"/>
    </source>
</evidence>
<dbReference type="SUPFAM" id="SSF54913">
    <property type="entry name" value="GlnB-like"/>
    <property type="match status" value="1"/>
</dbReference>
<keyword evidence="3" id="KW-1185">Reference proteome</keyword>
<dbReference type="EMBL" id="FNHG01000015">
    <property type="protein sequence ID" value="SDM59462.1"/>
    <property type="molecule type" value="Genomic_DNA"/>
</dbReference>
<gene>
    <name evidence="2" type="ORF">SAMN04488568_11531</name>
</gene>
<accession>A0A1G9UHQ6</accession>
<dbReference type="RefSeq" id="WP_091770892.1">
    <property type="nucleotide sequence ID" value="NZ_FNHG01000015.1"/>
</dbReference>
<dbReference type="InterPro" id="IPR018551">
    <property type="entry name" value="DUF2007"/>
</dbReference>
<protein>
    <submittedName>
        <fullName evidence="2">Putative signal transducing protein</fullName>
    </submittedName>
</protein>
<dbReference type="AlphaFoldDB" id="A0A1G9UHQ6"/>